<evidence type="ECO:0000256" key="1">
    <source>
        <dbReference type="ARBA" id="ARBA00001286"/>
    </source>
</evidence>
<comment type="caution">
    <text evidence="8">The sequence shown here is derived from an EMBL/GenBank/DDBJ whole genome shotgun (WGS) entry which is preliminary data.</text>
</comment>
<dbReference type="PROSITE" id="PS00374">
    <property type="entry name" value="MGMT"/>
    <property type="match status" value="1"/>
</dbReference>
<gene>
    <name evidence="8" type="ORF">COT71_02165</name>
</gene>
<evidence type="ECO:0000256" key="2">
    <source>
        <dbReference type="ARBA" id="ARBA00022603"/>
    </source>
</evidence>
<evidence type="ECO:0000256" key="4">
    <source>
        <dbReference type="ARBA" id="ARBA00022763"/>
    </source>
</evidence>
<feature type="domain" description="Methylated-DNA-[protein]-cysteine S-methyltransferase DNA binding" evidence="7">
    <location>
        <begin position="3"/>
        <end position="82"/>
    </location>
</feature>
<dbReference type="Proteomes" id="UP000230731">
    <property type="component" value="Unassembled WGS sequence"/>
</dbReference>
<dbReference type="Gene3D" id="1.10.10.10">
    <property type="entry name" value="Winged helix-like DNA-binding domain superfamily/Winged helix DNA-binding domain"/>
    <property type="match status" value="1"/>
</dbReference>
<evidence type="ECO:0000256" key="6">
    <source>
        <dbReference type="ARBA" id="ARBA00049348"/>
    </source>
</evidence>
<dbReference type="EMBL" id="PEZP01000026">
    <property type="protein sequence ID" value="PIT98168.1"/>
    <property type="molecule type" value="Genomic_DNA"/>
</dbReference>
<dbReference type="GO" id="GO:0003908">
    <property type="term" value="F:methylated-DNA-[protein]-cysteine S-methyltransferase activity"/>
    <property type="evidence" value="ECO:0007669"/>
    <property type="project" value="UniProtKB-EC"/>
</dbReference>
<keyword evidence="5" id="KW-0234">DNA repair</keyword>
<evidence type="ECO:0000256" key="3">
    <source>
        <dbReference type="ARBA" id="ARBA00022679"/>
    </source>
</evidence>
<dbReference type="InterPro" id="IPR001497">
    <property type="entry name" value="MethylDNA_cys_MeTrfase_AS"/>
</dbReference>
<name>A0A2M6WZG5_9BACT</name>
<accession>A0A2M6WZG5</accession>
<dbReference type="InterPro" id="IPR036217">
    <property type="entry name" value="MethylDNA_cys_MeTrfase_DNAb"/>
</dbReference>
<evidence type="ECO:0000313" key="8">
    <source>
        <dbReference type="EMBL" id="PIT98168.1"/>
    </source>
</evidence>
<dbReference type="PANTHER" id="PTHR10815">
    <property type="entry name" value="METHYLATED-DNA--PROTEIN-CYSTEINE METHYLTRANSFERASE"/>
    <property type="match status" value="1"/>
</dbReference>
<dbReference type="NCBIfam" id="TIGR00589">
    <property type="entry name" value="ogt"/>
    <property type="match status" value="1"/>
</dbReference>
<comment type="catalytic activity">
    <reaction evidence="6">
        <text>a 6-O-methyl-2'-deoxyguanosine in DNA + L-cysteinyl-[protein] = S-methyl-L-cysteinyl-[protein] + a 2'-deoxyguanosine in DNA</text>
        <dbReference type="Rhea" id="RHEA:24000"/>
        <dbReference type="Rhea" id="RHEA-COMP:10131"/>
        <dbReference type="Rhea" id="RHEA-COMP:10132"/>
        <dbReference type="Rhea" id="RHEA-COMP:11367"/>
        <dbReference type="Rhea" id="RHEA-COMP:11368"/>
        <dbReference type="ChEBI" id="CHEBI:29950"/>
        <dbReference type="ChEBI" id="CHEBI:82612"/>
        <dbReference type="ChEBI" id="CHEBI:85445"/>
        <dbReference type="ChEBI" id="CHEBI:85448"/>
        <dbReference type="EC" id="2.1.1.63"/>
    </reaction>
</comment>
<sequence length="86" mass="9258">MSAFRRRVLAVVAAIPRGDVMSYRDVAAAAGSPGAYRAVGSVLKGNFDPAIPCHRVIRSDGKIGKYNRGAERKEQLLRREGAFPSA</sequence>
<keyword evidence="2 8" id="KW-0489">Methyltransferase</keyword>
<comment type="catalytic activity">
    <reaction evidence="1">
        <text>a 4-O-methyl-thymidine in DNA + L-cysteinyl-[protein] = a thymidine in DNA + S-methyl-L-cysteinyl-[protein]</text>
        <dbReference type="Rhea" id="RHEA:53428"/>
        <dbReference type="Rhea" id="RHEA-COMP:10131"/>
        <dbReference type="Rhea" id="RHEA-COMP:10132"/>
        <dbReference type="Rhea" id="RHEA-COMP:13555"/>
        <dbReference type="Rhea" id="RHEA-COMP:13556"/>
        <dbReference type="ChEBI" id="CHEBI:29950"/>
        <dbReference type="ChEBI" id="CHEBI:82612"/>
        <dbReference type="ChEBI" id="CHEBI:137386"/>
        <dbReference type="ChEBI" id="CHEBI:137387"/>
        <dbReference type="EC" id="2.1.1.63"/>
    </reaction>
</comment>
<dbReference type="SUPFAM" id="SSF46767">
    <property type="entry name" value="Methylated DNA-protein cysteine methyltransferase, C-terminal domain"/>
    <property type="match status" value="1"/>
</dbReference>
<dbReference type="Pfam" id="PF01035">
    <property type="entry name" value="DNA_binding_1"/>
    <property type="match status" value="1"/>
</dbReference>
<evidence type="ECO:0000313" key="9">
    <source>
        <dbReference type="Proteomes" id="UP000230731"/>
    </source>
</evidence>
<evidence type="ECO:0000256" key="5">
    <source>
        <dbReference type="ARBA" id="ARBA00023204"/>
    </source>
</evidence>
<dbReference type="GO" id="GO:0006281">
    <property type="term" value="P:DNA repair"/>
    <property type="evidence" value="ECO:0007669"/>
    <property type="project" value="UniProtKB-KW"/>
</dbReference>
<dbReference type="InterPro" id="IPR036388">
    <property type="entry name" value="WH-like_DNA-bd_sf"/>
</dbReference>
<evidence type="ECO:0000259" key="7">
    <source>
        <dbReference type="Pfam" id="PF01035"/>
    </source>
</evidence>
<keyword evidence="3 8" id="KW-0808">Transferase</keyword>
<protein>
    <submittedName>
        <fullName evidence="8">6-O-methylguanine DNA methyltransferase</fullName>
    </submittedName>
</protein>
<keyword evidence="4" id="KW-0227">DNA damage</keyword>
<proteinExistence type="predicted"/>
<dbReference type="GO" id="GO:0032259">
    <property type="term" value="P:methylation"/>
    <property type="evidence" value="ECO:0007669"/>
    <property type="project" value="UniProtKB-KW"/>
</dbReference>
<organism evidence="8 9">
    <name type="scientific">Candidatus Andersenbacteria bacterium CG10_big_fil_rev_8_21_14_0_10_54_11</name>
    <dbReference type="NCBI Taxonomy" id="1974485"/>
    <lineage>
        <taxon>Bacteria</taxon>
        <taxon>Candidatus Anderseniibacteriota</taxon>
    </lineage>
</organism>
<dbReference type="PANTHER" id="PTHR10815:SF13">
    <property type="entry name" value="METHYLATED-DNA--PROTEIN-CYSTEINE METHYLTRANSFERASE"/>
    <property type="match status" value="1"/>
</dbReference>
<dbReference type="CDD" id="cd06445">
    <property type="entry name" value="ATase"/>
    <property type="match status" value="1"/>
</dbReference>
<dbReference type="AlphaFoldDB" id="A0A2M6WZG5"/>
<dbReference type="InterPro" id="IPR014048">
    <property type="entry name" value="MethylDNA_cys_MeTrfase_DNA-bd"/>
</dbReference>
<reference evidence="9" key="1">
    <citation type="submission" date="2017-09" db="EMBL/GenBank/DDBJ databases">
        <title>Depth-based differentiation of microbial function through sediment-hosted aquifers and enrichment of novel symbionts in the deep terrestrial subsurface.</title>
        <authorList>
            <person name="Probst A.J."/>
            <person name="Ladd B."/>
            <person name="Jarett J.K."/>
            <person name="Geller-Mcgrath D.E."/>
            <person name="Sieber C.M.K."/>
            <person name="Emerson J.B."/>
            <person name="Anantharaman K."/>
            <person name="Thomas B.C."/>
            <person name="Malmstrom R."/>
            <person name="Stieglmeier M."/>
            <person name="Klingl A."/>
            <person name="Woyke T."/>
            <person name="Ryan C.M."/>
            <person name="Banfield J.F."/>
        </authorList>
    </citation>
    <scope>NUCLEOTIDE SEQUENCE [LARGE SCALE GENOMIC DNA]</scope>
</reference>